<sequence>MTVRLRAHHLLCMLTFVGEGYTSAFTDNYRRIAERLSEGEEIKLVSGPDDICAPLLNGEEPHCLKASVIERDAAALADIAALLGEEIGPGTVLVPDARLLSKLRRNFASGEIRHACLGCEWGDLCSRIADSNFGGVLIKAA</sequence>
<protein>
    <recommendedName>
        <fullName evidence="3">2Fe-2S ferredoxin</fullName>
    </recommendedName>
</protein>
<organism evidence="1 2">
    <name type="scientific">Rhizobium hainanense</name>
    <dbReference type="NCBI Taxonomy" id="52131"/>
    <lineage>
        <taxon>Bacteria</taxon>
        <taxon>Pseudomonadati</taxon>
        <taxon>Pseudomonadota</taxon>
        <taxon>Alphaproteobacteria</taxon>
        <taxon>Hyphomicrobiales</taxon>
        <taxon>Rhizobiaceae</taxon>
        <taxon>Rhizobium/Agrobacterium group</taxon>
        <taxon>Rhizobium</taxon>
    </lineage>
</organism>
<reference evidence="2" key="1">
    <citation type="submission" date="2016-08" db="EMBL/GenBank/DDBJ databases">
        <authorList>
            <person name="Varghese N."/>
            <person name="Submissions Spin"/>
        </authorList>
    </citation>
    <scope>NUCLEOTIDE SEQUENCE [LARGE SCALE GENOMIC DNA]</scope>
    <source>
        <strain evidence="2">CCBAU 57015</strain>
    </source>
</reference>
<keyword evidence="2" id="KW-1185">Reference proteome</keyword>
<dbReference type="EMBL" id="FMAC01000009">
    <property type="protein sequence ID" value="SCB32340.1"/>
    <property type="molecule type" value="Genomic_DNA"/>
</dbReference>
<accession>A0A1C3VX36</accession>
<dbReference type="Proteomes" id="UP000186228">
    <property type="component" value="Unassembled WGS sequence"/>
</dbReference>
<dbReference type="RefSeq" id="WP_075855508.1">
    <property type="nucleotide sequence ID" value="NZ_FMAC01000009.1"/>
</dbReference>
<dbReference type="STRING" id="52131.GA0061100_10912"/>
<gene>
    <name evidence="1" type="ORF">GA0061100_10912</name>
</gene>
<dbReference type="OrthoDB" id="6195504at2"/>
<evidence type="ECO:0000313" key="1">
    <source>
        <dbReference type="EMBL" id="SCB32340.1"/>
    </source>
</evidence>
<evidence type="ECO:0008006" key="3">
    <source>
        <dbReference type="Google" id="ProtNLM"/>
    </source>
</evidence>
<dbReference type="AlphaFoldDB" id="A0A1C3VX36"/>
<dbReference type="InterPro" id="IPR009702">
    <property type="entry name" value="DUF1284"/>
</dbReference>
<dbReference type="Pfam" id="PF06935">
    <property type="entry name" value="DUF1284"/>
    <property type="match status" value="1"/>
</dbReference>
<proteinExistence type="predicted"/>
<evidence type="ECO:0000313" key="2">
    <source>
        <dbReference type="Proteomes" id="UP000186228"/>
    </source>
</evidence>
<name>A0A1C3VX36_9HYPH</name>